<dbReference type="EMBL" id="LLXH01002066">
    <property type="protein sequence ID" value="PKC56679.1"/>
    <property type="molecule type" value="Genomic_DNA"/>
</dbReference>
<reference evidence="3 4" key="1">
    <citation type="submission" date="2017-10" db="EMBL/GenBank/DDBJ databases">
        <title>Extensive intraspecific genome diversity in a model arbuscular mycorrhizal fungus.</title>
        <authorList>
            <person name="Chen E.C.H."/>
            <person name="Morin E."/>
            <person name="Baudet D."/>
            <person name="Noel J."/>
            <person name="Ndikumana S."/>
            <person name="Charron P."/>
            <person name="St-Onge C."/>
            <person name="Giorgi J."/>
            <person name="Grigoriev I.V."/>
            <person name="Roux C."/>
            <person name="Martin F.M."/>
            <person name="Corradi N."/>
        </authorList>
    </citation>
    <scope>NUCLEOTIDE SEQUENCE [LARGE SCALE GENOMIC DNA]</scope>
    <source>
        <strain evidence="3 4">A1</strain>
    </source>
</reference>
<dbReference type="InterPro" id="IPR007021">
    <property type="entry name" value="DUF659"/>
</dbReference>
<dbReference type="Proteomes" id="UP000232688">
    <property type="component" value="Unassembled WGS sequence"/>
</dbReference>
<dbReference type="Pfam" id="PF04937">
    <property type="entry name" value="DUF659"/>
    <property type="match status" value="1"/>
</dbReference>
<dbReference type="InterPro" id="IPR012337">
    <property type="entry name" value="RNaseH-like_sf"/>
</dbReference>
<accession>A0A2N0R051</accession>
<proteinExistence type="predicted"/>
<evidence type="ECO:0008006" key="5">
    <source>
        <dbReference type="Google" id="ProtNLM"/>
    </source>
</evidence>
<evidence type="ECO:0000259" key="1">
    <source>
        <dbReference type="Pfam" id="PF04937"/>
    </source>
</evidence>
<evidence type="ECO:0000313" key="4">
    <source>
        <dbReference type="Proteomes" id="UP000232688"/>
    </source>
</evidence>
<dbReference type="InterPro" id="IPR038717">
    <property type="entry name" value="Tc1-like_DDE_dom"/>
</dbReference>
<dbReference type="VEuPathDB" id="FungiDB:RhiirFUN_000002"/>
<evidence type="ECO:0000313" key="3">
    <source>
        <dbReference type="EMBL" id="PKC56679.1"/>
    </source>
</evidence>
<protein>
    <recommendedName>
        <fullName evidence="5">DUF659 domain-containing protein</fullName>
    </recommendedName>
</protein>
<organism evidence="3 4">
    <name type="scientific">Rhizophagus irregularis</name>
    <dbReference type="NCBI Taxonomy" id="588596"/>
    <lineage>
        <taxon>Eukaryota</taxon>
        <taxon>Fungi</taxon>
        <taxon>Fungi incertae sedis</taxon>
        <taxon>Mucoromycota</taxon>
        <taxon>Glomeromycotina</taxon>
        <taxon>Glomeromycetes</taxon>
        <taxon>Glomerales</taxon>
        <taxon>Glomeraceae</taxon>
        <taxon>Rhizophagus</taxon>
    </lineage>
</organism>
<dbReference type="PANTHER" id="PTHR32166:SF24">
    <property type="entry name" value="F16P17.2 PROTEIN"/>
    <property type="match status" value="1"/>
</dbReference>
<sequence>MISLQYLINIDCKLQVSAKYILPSCNKLSGMILSHLAIKIKNKIDFILKNAMNLTLGLDDWTNPAGHSIYNFIVITYDHQEFLYKLWNLSIIRYTAENLAEKIKTVLKKIGPGKFAAIVTDNAANCAAANIISEKYTFIFNTYCIAHCVNLITKDVIGTCNEVVKFFKKSHQGKALLEKYTKEFNIEAQEFFHDTNLVLKVLELLKKAILSVEASNTNYTNCFIALVRLADVIKKISIEWSLIFELIQLILLMNTNKVHFYFILNAGLKLGMWMKISNYMQSIWKNMGYSVEDQEILVNLALKIFAVIPHSALCERMFSALDWLYGKRRTSLDITTINEIQNLVNEFFYFKDSDDNYNDDNNENESSYKEIIENQIPNHEEWLKNILICIWMKWLLKWQEELEKMSQLLQYGVHGITRKKSAKDERTTCRQYGYPPRNKRAVKKVVYIRGTQYTLLSAMSLDNIITLDIMQGSCNKERFFKFILAKVLPNMNLFPRINIVLAMDNAQIHHSELLVNFTESELYRKLFDPYFALTIACAQVTPAKSYSFFENHCIFDLLFKR</sequence>
<dbReference type="Pfam" id="PF13358">
    <property type="entry name" value="DDE_3"/>
    <property type="match status" value="1"/>
</dbReference>
<dbReference type="InterPro" id="IPR036397">
    <property type="entry name" value="RNaseH_sf"/>
</dbReference>
<feature type="domain" description="DUF659" evidence="1">
    <location>
        <begin position="23"/>
        <end position="157"/>
    </location>
</feature>
<dbReference type="Gene3D" id="3.30.420.10">
    <property type="entry name" value="Ribonuclease H-like superfamily/Ribonuclease H"/>
    <property type="match status" value="1"/>
</dbReference>
<dbReference type="GO" id="GO:0003676">
    <property type="term" value="F:nucleic acid binding"/>
    <property type="evidence" value="ECO:0007669"/>
    <property type="project" value="InterPro"/>
</dbReference>
<gene>
    <name evidence="3" type="ORF">RhiirA1_541993</name>
</gene>
<dbReference type="PANTHER" id="PTHR32166">
    <property type="entry name" value="OSJNBA0013A04.12 PROTEIN"/>
    <property type="match status" value="1"/>
</dbReference>
<name>A0A2N0R051_9GLOM</name>
<evidence type="ECO:0000259" key="2">
    <source>
        <dbReference type="Pfam" id="PF13358"/>
    </source>
</evidence>
<reference evidence="3 4" key="2">
    <citation type="submission" date="2017-10" db="EMBL/GenBank/DDBJ databases">
        <title>Genome analyses suggest a sexual origin of heterokaryosis in a supposedly ancient asexual fungus.</title>
        <authorList>
            <person name="Corradi N."/>
            <person name="Sedzielewska K."/>
            <person name="Noel J."/>
            <person name="Charron P."/>
            <person name="Farinelli L."/>
            <person name="Marton T."/>
            <person name="Kruger M."/>
            <person name="Pelin A."/>
            <person name="Brachmann A."/>
            <person name="Corradi N."/>
        </authorList>
    </citation>
    <scope>NUCLEOTIDE SEQUENCE [LARGE SCALE GENOMIC DNA]</scope>
    <source>
        <strain evidence="3 4">A1</strain>
    </source>
</reference>
<dbReference type="VEuPathDB" id="FungiDB:FUN_020593"/>
<dbReference type="AlphaFoldDB" id="A0A2N0R051"/>
<feature type="domain" description="Tc1-like transposase DDE" evidence="2">
    <location>
        <begin position="425"/>
        <end position="521"/>
    </location>
</feature>
<dbReference type="VEuPathDB" id="FungiDB:RhiirFUN_000834"/>
<dbReference type="VEuPathDB" id="FungiDB:RhiirA1_541993"/>
<dbReference type="VEuPathDB" id="FungiDB:RhiirFUN_000001"/>
<dbReference type="SUPFAM" id="SSF53098">
    <property type="entry name" value="Ribonuclease H-like"/>
    <property type="match status" value="1"/>
</dbReference>
<comment type="caution">
    <text evidence="3">The sequence shown here is derived from an EMBL/GenBank/DDBJ whole genome shotgun (WGS) entry which is preliminary data.</text>
</comment>